<proteinExistence type="predicted"/>
<evidence type="ECO:0000313" key="1">
    <source>
        <dbReference type="EMBL" id="HAS8541223.1"/>
    </source>
</evidence>
<sequence length="156" mass="17625">MGVSWGVDHYLAINNSDITKSGTTIENRYPSSCGSINKLGNETTNSIFPSIDTFAFFKCDKDKLKLAFKEATLPIVAKELAELSVTISNLESDLFYYKEIRKLNGKQISQDVISSITKKIDSGKARVVELKKFRRATIKEYTDSEMERIAEQVREN</sequence>
<name>A0A8H9TG91_VIBVL</name>
<reference evidence="1" key="2">
    <citation type="submission" date="2019-01" db="EMBL/GenBank/DDBJ databases">
        <authorList>
            <consortium name="NCBI Pathogen Detection Project"/>
        </authorList>
    </citation>
    <scope>NUCLEOTIDE SEQUENCE</scope>
    <source>
        <strain evidence="1">BCW_3452</strain>
    </source>
</reference>
<dbReference type="Proteomes" id="UP000863257">
    <property type="component" value="Unassembled WGS sequence"/>
</dbReference>
<reference evidence="1" key="1">
    <citation type="journal article" date="2018" name="Genome Biol.">
        <title>SKESA: strategic k-mer extension for scrupulous assemblies.</title>
        <authorList>
            <person name="Souvorov A."/>
            <person name="Agarwala R."/>
            <person name="Lipman D.J."/>
        </authorList>
    </citation>
    <scope>NUCLEOTIDE SEQUENCE</scope>
    <source>
        <strain evidence="1">BCW_3452</strain>
    </source>
</reference>
<dbReference type="AlphaFoldDB" id="A0A8H9TG91"/>
<gene>
    <name evidence="1" type="ORF">I7730_15685</name>
</gene>
<organism evidence="1">
    <name type="scientific">Vibrio vulnificus</name>
    <dbReference type="NCBI Taxonomy" id="672"/>
    <lineage>
        <taxon>Bacteria</taxon>
        <taxon>Pseudomonadati</taxon>
        <taxon>Pseudomonadota</taxon>
        <taxon>Gammaproteobacteria</taxon>
        <taxon>Vibrionales</taxon>
        <taxon>Vibrionaceae</taxon>
        <taxon>Vibrio</taxon>
    </lineage>
</organism>
<protein>
    <submittedName>
        <fullName evidence="1">Uncharacterized protein</fullName>
    </submittedName>
</protein>
<comment type="caution">
    <text evidence="1">The sequence shown here is derived from an EMBL/GenBank/DDBJ whole genome shotgun (WGS) entry which is preliminary data.</text>
</comment>
<accession>A0A8H9TG91</accession>
<dbReference type="EMBL" id="DACRBY010000020">
    <property type="protein sequence ID" value="HAS8541223.1"/>
    <property type="molecule type" value="Genomic_DNA"/>
</dbReference>